<accession>A0A2V3IJC6</accession>
<dbReference type="OrthoDB" id="3176171at2759"/>
<dbReference type="AlphaFoldDB" id="A0A2V3IJC6"/>
<evidence type="ECO:0000313" key="2">
    <source>
        <dbReference type="Proteomes" id="UP000247409"/>
    </source>
</evidence>
<reference evidence="1 2" key="1">
    <citation type="journal article" date="2018" name="Mol. Biol. Evol.">
        <title>Analysis of the draft genome of the red seaweed Gracilariopsis chorda provides insights into genome size evolution in Rhodophyta.</title>
        <authorList>
            <person name="Lee J."/>
            <person name="Yang E.C."/>
            <person name="Graf L."/>
            <person name="Yang J.H."/>
            <person name="Qiu H."/>
            <person name="Zel Zion U."/>
            <person name="Chan C.X."/>
            <person name="Stephens T.G."/>
            <person name="Weber A.P.M."/>
            <person name="Boo G.H."/>
            <person name="Boo S.M."/>
            <person name="Kim K.M."/>
            <person name="Shin Y."/>
            <person name="Jung M."/>
            <person name="Lee S.J."/>
            <person name="Yim H.S."/>
            <person name="Lee J.H."/>
            <person name="Bhattacharya D."/>
            <person name="Yoon H.S."/>
        </authorList>
    </citation>
    <scope>NUCLEOTIDE SEQUENCE [LARGE SCALE GENOMIC DNA]</scope>
    <source>
        <strain evidence="1 2">SKKU-2015</strain>
        <tissue evidence="1">Whole body</tissue>
    </source>
</reference>
<gene>
    <name evidence="1" type="ORF">BWQ96_08137</name>
</gene>
<comment type="caution">
    <text evidence="1">The sequence shown here is derived from an EMBL/GenBank/DDBJ whole genome shotgun (WGS) entry which is preliminary data.</text>
</comment>
<name>A0A2V3IJC6_9FLOR</name>
<evidence type="ECO:0000313" key="1">
    <source>
        <dbReference type="EMBL" id="PXF42159.1"/>
    </source>
</evidence>
<organism evidence="1 2">
    <name type="scientific">Gracilariopsis chorda</name>
    <dbReference type="NCBI Taxonomy" id="448386"/>
    <lineage>
        <taxon>Eukaryota</taxon>
        <taxon>Rhodophyta</taxon>
        <taxon>Florideophyceae</taxon>
        <taxon>Rhodymeniophycidae</taxon>
        <taxon>Gracilariales</taxon>
        <taxon>Gracilariaceae</taxon>
        <taxon>Gracilariopsis</taxon>
    </lineage>
</organism>
<protein>
    <submittedName>
        <fullName evidence="1">Uncharacterized protein</fullName>
    </submittedName>
</protein>
<dbReference type="EMBL" id="NBIV01000175">
    <property type="protein sequence ID" value="PXF42159.1"/>
    <property type="molecule type" value="Genomic_DNA"/>
</dbReference>
<keyword evidence="2" id="KW-1185">Reference proteome</keyword>
<sequence>MLERAEDRRSLAKITTELAAKCACKGKCSNRKGSCVKRGEKCLGYSWDSDKCEKKVIATQVHDTVYVLQEEQMETIEDVGGGTMMNVYNSQDEIEGEAAHLLGTIAMNGRVEFEISAVDQICDEDNDLLHLIARNEVVGEENAIDFLDAK</sequence>
<dbReference type="Proteomes" id="UP000247409">
    <property type="component" value="Unassembled WGS sequence"/>
</dbReference>
<proteinExistence type="predicted"/>